<evidence type="ECO:0000256" key="1">
    <source>
        <dbReference type="ARBA" id="ARBA00022481"/>
    </source>
</evidence>
<dbReference type="Pfam" id="PF00672">
    <property type="entry name" value="HAMP"/>
    <property type="match status" value="1"/>
</dbReference>
<dbReference type="CDD" id="cd11386">
    <property type="entry name" value="MCP_signal"/>
    <property type="match status" value="1"/>
</dbReference>
<keyword evidence="3" id="KW-0807">Transducer</keyword>
<protein>
    <submittedName>
        <fullName evidence="7">Methyl-accepting chemotaxis protein</fullName>
    </submittedName>
</protein>
<dbReference type="Gene3D" id="1.10.8.500">
    <property type="entry name" value="HAMP domain in histidine kinase"/>
    <property type="match status" value="1"/>
</dbReference>
<keyword evidence="4" id="KW-0472">Membrane</keyword>
<dbReference type="Pfam" id="PF00015">
    <property type="entry name" value="MCPsignal"/>
    <property type="match status" value="1"/>
</dbReference>
<dbReference type="GO" id="GO:0005886">
    <property type="term" value="C:plasma membrane"/>
    <property type="evidence" value="ECO:0007669"/>
    <property type="project" value="TreeGrafter"/>
</dbReference>
<evidence type="ECO:0000259" key="5">
    <source>
        <dbReference type="PROSITE" id="PS50111"/>
    </source>
</evidence>
<accession>A0A410PYD2</accession>
<dbReference type="GO" id="GO:0006935">
    <property type="term" value="P:chemotaxis"/>
    <property type="evidence" value="ECO:0007669"/>
    <property type="project" value="UniProtKB-KW"/>
</dbReference>
<dbReference type="Pfam" id="PF12729">
    <property type="entry name" value="4HB_MCP_1"/>
    <property type="match status" value="1"/>
</dbReference>
<dbReference type="InterPro" id="IPR004089">
    <property type="entry name" value="MCPsignal_dom"/>
</dbReference>
<evidence type="ECO:0000313" key="8">
    <source>
        <dbReference type="Proteomes" id="UP000287601"/>
    </source>
</evidence>
<keyword evidence="1" id="KW-0488">Methylation</keyword>
<feature type="transmembrane region" description="Helical" evidence="4">
    <location>
        <begin position="196"/>
        <end position="220"/>
    </location>
</feature>
<dbReference type="Gene3D" id="1.10.287.950">
    <property type="entry name" value="Methyl-accepting chemotaxis protein"/>
    <property type="match status" value="1"/>
</dbReference>
<dbReference type="GO" id="GO:0004888">
    <property type="term" value="F:transmembrane signaling receptor activity"/>
    <property type="evidence" value="ECO:0007669"/>
    <property type="project" value="TreeGrafter"/>
</dbReference>
<dbReference type="CDD" id="cd06225">
    <property type="entry name" value="HAMP"/>
    <property type="match status" value="1"/>
</dbReference>
<comment type="similarity">
    <text evidence="2">Belongs to the methyl-accepting chemotaxis (MCP) protein family.</text>
</comment>
<dbReference type="Proteomes" id="UP000287601">
    <property type="component" value="Chromosome"/>
</dbReference>
<dbReference type="AlphaFoldDB" id="A0A410PYD2"/>
<reference evidence="7 8" key="1">
    <citation type="submission" date="2019-01" db="EMBL/GenBank/DDBJ databases">
        <title>Draft genomes of a novel of Aminipila strains.</title>
        <authorList>
            <person name="Ma S."/>
        </authorList>
    </citation>
    <scope>NUCLEOTIDE SEQUENCE [LARGE SCALE GENOMIC DNA]</scope>
    <source>
        <strain evidence="8">JN-39</strain>
    </source>
</reference>
<evidence type="ECO:0000259" key="6">
    <source>
        <dbReference type="PROSITE" id="PS50885"/>
    </source>
</evidence>
<sequence>MEDIGGNYCMKNLSISRKLILGFGIVLGLMVLTSLLSLYSIKKIDTQVTYYSTYTTPNISQTGSMRYHLMSVEKYILQAFDANDQQTRQKNLDQANKDRDVIKSTLEEYANTQRNHDRDAKIEKFRTLLEEGAPIRQEMEELLLTMSEEDEQKARDLYYNEYLPIYDQEGEIMAELTDSSTARSEQQSKEAQAATVMAWIVLLLSTVISIILTVVIVISIRKSIMAPVTEIVNAYRKISQGELGTEITYESKDELGQMVELIRKSNQMQQIILADIIKNFSSIADGDLQIKVELDYPGDFAAVKEAIVHTATSMNYVMRTIDVAAQQVNIGAEQVSAGAQELAAGSTEQASSVEALSTAAVKISAQAEENAGIVEEASQFVQQAGGSVNNGNQHMAQLTEAMSEISASSNQISNITKVIEDIAFQTNILALNAAVEAARAGEAGKGFAVVADEVRNLAAKSAEAAKQTGELIRGSVDTVSRGAEITVKTAQILKDVGENTLKIEESFSKIAQASAEQTFAIEQIKQGLNQVSAVVQTNAATAEENSATSEEMSAQSVTLREEVGKFRLDKGTE</sequence>
<keyword evidence="4" id="KW-1133">Transmembrane helix</keyword>
<dbReference type="PANTHER" id="PTHR43531">
    <property type="entry name" value="PROTEIN ICFG"/>
    <property type="match status" value="1"/>
</dbReference>
<evidence type="ECO:0000256" key="2">
    <source>
        <dbReference type="ARBA" id="ARBA00029447"/>
    </source>
</evidence>
<dbReference type="PANTHER" id="PTHR43531:SF14">
    <property type="entry name" value="METHYL-ACCEPTING CHEMOTAXIS PROTEIN I-RELATED"/>
    <property type="match status" value="1"/>
</dbReference>
<dbReference type="SMART" id="SM00283">
    <property type="entry name" value="MA"/>
    <property type="match status" value="1"/>
</dbReference>
<proteinExistence type="inferred from homology"/>
<organism evidence="7 8">
    <name type="scientific">Aminipila luticellarii</name>
    <dbReference type="NCBI Taxonomy" id="2507160"/>
    <lineage>
        <taxon>Bacteria</taxon>
        <taxon>Bacillati</taxon>
        <taxon>Bacillota</taxon>
        <taxon>Clostridia</taxon>
        <taxon>Peptostreptococcales</taxon>
        <taxon>Anaerovoracaceae</taxon>
        <taxon>Aminipila</taxon>
    </lineage>
</organism>
<dbReference type="GO" id="GO:0007165">
    <property type="term" value="P:signal transduction"/>
    <property type="evidence" value="ECO:0007669"/>
    <property type="project" value="UniProtKB-KW"/>
</dbReference>
<dbReference type="InterPro" id="IPR003660">
    <property type="entry name" value="HAMP_dom"/>
</dbReference>
<dbReference type="SUPFAM" id="SSF58104">
    <property type="entry name" value="Methyl-accepting chemotaxis protein (MCP) signaling domain"/>
    <property type="match status" value="1"/>
</dbReference>
<feature type="domain" description="Methyl-accepting transducer" evidence="5">
    <location>
        <begin position="324"/>
        <end position="553"/>
    </location>
</feature>
<dbReference type="EMBL" id="CP035281">
    <property type="protein sequence ID" value="QAT43904.1"/>
    <property type="molecule type" value="Genomic_DNA"/>
</dbReference>
<dbReference type="InterPro" id="IPR051310">
    <property type="entry name" value="MCP_chemotaxis"/>
</dbReference>
<keyword evidence="4" id="KW-0812">Transmembrane</keyword>
<dbReference type="OrthoDB" id="9814363at2"/>
<dbReference type="KEGG" id="amij:EQM06_12095"/>
<keyword evidence="8" id="KW-1185">Reference proteome</keyword>
<evidence type="ECO:0000313" key="7">
    <source>
        <dbReference type="EMBL" id="QAT43904.1"/>
    </source>
</evidence>
<feature type="domain" description="HAMP" evidence="6">
    <location>
        <begin position="222"/>
        <end position="274"/>
    </location>
</feature>
<dbReference type="PROSITE" id="PS50885">
    <property type="entry name" value="HAMP"/>
    <property type="match status" value="1"/>
</dbReference>
<dbReference type="InterPro" id="IPR024478">
    <property type="entry name" value="HlyB_4HB_MCP"/>
</dbReference>
<feature type="transmembrane region" description="Helical" evidence="4">
    <location>
        <begin position="20"/>
        <end position="41"/>
    </location>
</feature>
<name>A0A410PYD2_9FIRM</name>
<dbReference type="PROSITE" id="PS50111">
    <property type="entry name" value="CHEMOTAXIS_TRANSDUC_2"/>
    <property type="match status" value="1"/>
</dbReference>
<evidence type="ECO:0000256" key="4">
    <source>
        <dbReference type="SAM" id="Phobius"/>
    </source>
</evidence>
<gene>
    <name evidence="7" type="ORF">EQM06_12095</name>
</gene>
<evidence type="ECO:0000256" key="3">
    <source>
        <dbReference type="PROSITE-ProRule" id="PRU00284"/>
    </source>
</evidence>